<evidence type="ECO:0000259" key="3">
    <source>
        <dbReference type="Pfam" id="PF18962"/>
    </source>
</evidence>
<dbReference type="NCBIfam" id="TIGR04183">
    <property type="entry name" value="Por_Secre_tail"/>
    <property type="match status" value="1"/>
</dbReference>
<evidence type="ECO:0000313" key="5">
    <source>
        <dbReference type="Proteomes" id="UP001257277"/>
    </source>
</evidence>
<reference evidence="4 5" key="1">
    <citation type="submission" date="2023-09" db="EMBL/GenBank/DDBJ databases">
        <title>Novel taxa isolated from Blanes Bay.</title>
        <authorList>
            <person name="Rey-Velasco X."/>
            <person name="Lucena T."/>
        </authorList>
    </citation>
    <scope>NUCLEOTIDE SEQUENCE [LARGE SCALE GENOMIC DNA]</scope>
    <source>
        <strain evidence="4 5">S356</strain>
    </source>
</reference>
<feature type="domain" description="Secretion system C-terminal sorting" evidence="3">
    <location>
        <begin position="448"/>
        <end position="518"/>
    </location>
</feature>
<evidence type="ECO:0000256" key="1">
    <source>
        <dbReference type="ARBA" id="ARBA00022729"/>
    </source>
</evidence>
<feature type="signal peptide" evidence="2">
    <location>
        <begin position="1"/>
        <end position="19"/>
    </location>
</feature>
<keyword evidence="1 2" id="KW-0732">Signal</keyword>
<dbReference type="InterPro" id="IPR026444">
    <property type="entry name" value="Secre_tail"/>
</dbReference>
<dbReference type="Proteomes" id="UP001257277">
    <property type="component" value="Unassembled WGS sequence"/>
</dbReference>
<protein>
    <submittedName>
        <fullName evidence="4">T9SS type A sorting domain-containing protein</fullName>
    </submittedName>
</protein>
<dbReference type="EMBL" id="JAVTTO010000003">
    <property type="protein sequence ID" value="MDT7832685.1"/>
    <property type="molecule type" value="Genomic_DNA"/>
</dbReference>
<organism evidence="4 5">
    <name type="scientific">Asprobacillus argus</name>
    <dbReference type="NCBI Taxonomy" id="3076534"/>
    <lineage>
        <taxon>Bacteria</taxon>
        <taxon>Pseudomonadati</taxon>
        <taxon>Bacteroidota</taxon>
        <taxon>Flavobacteriia</taxon>
        <taxon>Flavobacteriales</taxon>
        <taxon>Flavobacteriaceae</taxon>
        <taxon>Asprobacillus</taxon>
    </lineage>
</organism>
<gene>
    <name evidence="4" type="ORF">RQM59_09870</name>
</gene>
<keyword evidence="5" id="KW-1185">Reference proteome</keyword>
<dbReference type="Pfam" id="PF18962">
    <property type="entry name" value="Por_Secre_tail"/>
    <property type="match status" value="1"/>
</dbReference>
<proteinExistence type="predicted"/>
<dbReference type="RefSeq" id="WP_349241943.1">
    <property type="nucleotide sequence ID" value="NZ_JAVTTO010000003.1"/>
</dbReference>
<accession>A0ABU3LG25</accession>
<sequence length="520" mass="54882">MKKITFLLILLVSSGLAFAQAPTDNATDPPTRDAGDVISIFSDAYTDVGGSDFNPNWGQAGLGTANTSFDPGTGNIVLAYPNFNYQGVQFGSAQNISAMENLHVDIFIDGTFNPNVFVISSGGEIAHSITNTGARTWISVDIPVAGITGDLTNAIQFKFDGGNGTTDAIYVDNLYFWKSPVDPTTDATLSDLQVDGNTVAGFSPTTETYNHGLAPGSPVPTVTATTTNGSASTNITQAPAVPGDATVVVTAQDGTTMKTYTISFFEEGPGTAAPTPPARNAWDVISIYSDEYTDVTSNFDAGWCGASSVEEVMIAGNATQKYKNNACQGIDFAANRVDATGFTHMHIDFYTTETNLVGKVFNLKLVDFGAGSGEVSSVEINLNDASSPAIVSGSWVSVDVAVDLSTFTGLAQAAITSNLNGTVWYDNFYVYRAATASTKDNDLIESSVYPNPSSNGWNISTPNNIIRSVEIFNILGKKISVQKGNDRNEVTISTEGIATGVYIAKISTDIGIKTVKLIRN</sequence>
<name>A0ABU3LG25_9FLAO</name>
<evidence type="ECO:0000313" key="4">
    <source>
        <dbReference type="EMBL" id="MDT7832685.1"/>
    </source>
</evidence>
<feature type="chain" id="PRO_5045096420" evidence="2">
    <location>
        <begin position="20"/>
        <end position="520"/>
    </location>
</feature>
<comment type="caution">
    <text evidence="4">The sequence shown here is derived from an EMBL/GenBank/DDBJ whole genome shotgun (WGS) entry which is preliminary data.</text>
</comment>
<evidence type="ECO:0000256" key="2">
    <source>
        <dbReference type="SAM" id="SignalP"/>
    </source>
</evidence>